<dbReference type="EMBL" id="BKCP01009626">
    <property type="protein sequence ID" value="GER51206.1"/>
    <property type="molecule type" value="Genomic_DNA"/>
</dbReference>
<evidence type="ECO:0000313" key="2">
    <source>
        <dbReference type="EMBL" id="GER51206.1"/>
    </source>
</evidence>
<accession>A0A5A7R1I1</accession>
<keyword evidence="3" id="KW-1185">Reference proteome</keyword>
<keyword evidence="1" id="KW-1133">Transmembrane helix</keyword>
<proteinExistence type="predicted"/>
<keyword evidence="1" id="KW-0472">Membrane</keyword>
<keyword evidence="1" id="KW-0812">Transmembrane</keyword>
<dbReference type="AlphaFoldDB" id="A0A5A7R1I1"/>
<evidence type="ECO:0000256" key="1">
    <source>
        <dbReference type="SAM" id="Phobius"/>
    </source>
</evidence>
<evidence type="ECO:0000313" key="3">
    <source>
        <dbReference type="Proteomes" id="UP000325081"/>
    </source>
</evidence>
<dbReference type="Proteomes" id="UP000325081">
    <property type="component" value="Unassembled WGS sequence"/>
</dbReference>
<comment type="caution">
    <text evidence="2">The sequence shown here is derived from an EMBL/GenBank/DDBJ whole genome shotgun (WGS) entry which is preliminary data.</text>
</comment>
<reference evidence="3" key="1">
    <citation type="journal article" date="2019" name="Curr. Biol.">
        <title>Genome Sequence of Striga asiatica Provides Insight into the Evolution of Plant Parasitism.</title>
        <authorList>
            <person name="Yoshida S."/>
            <person name="Kim S."/>
            <person name="Wafula E.K."/>
            <person name="Tanskanen J."/>
            <person name="Kim Y.M."/>
            <person name="Honaas L."/>
            <person name="Yang Z."/>
            <person name="Spallek T."/>
            <person name="Conn C.E."/>
            <person name="Ichihashi Y."/>
            <person name="Cheong K."/>
            <person name="Cui S."/>
            <person name="Der J.P."/>
            <person name="Gundlach H."/>
            <person name="Jiao Y."/>
            <person name="Hori C."/>
            <person name="Ishida J.K."/>
            <person name="Kasahara H."/>
            <person name="Kiba T."/>
            <person name="Kim M.S."/>
            <person name="Koo N."/>
            <person name="Laohavisit A."/>
            <person name="Lee Y.H."/>
            <person name="Lumba S."/>
            <person name="McCourt P."/>
            <person name="Mortimer J.C."/>
            <person name="Mutuku J.M."/>
            <person name="Nomura T."/>
            <person name="Sasaki-Sekimoto Y."/>
            <person name="Seto Y."/>
            <person name="Wang Y."/>
            <person name="Wakatake T."/>
            <person name="Sakakibara H."/>
            <person name="Demura T."/>
            <person name="Yamaguchi S."/>
            <person name="Yoneyama K."/>
            <person name="Manabe R.I."/>
            <person name="Nelson D.C."/>
            <person name="Schulman A.H."/>
            <person name="Timko M.P."/>
            <person name="dePamphilis C.W."/>
            <person name="Choi D."/>
            <person name="Shirasu K."/>
        </authorList>
    </citation>
    <scope>NUCLEOTIDE SEQUENCE [LARGE SCALE GENOMIC DNA]</scope>
    <source>
        <strain evidence="3">cv. UVA1</strain>
    </source>
</reference>
<gene>
    <name evidence="2" type="ORF">STAS_28581</name>
</gene>
<name>A0A5A7R1I1_STRAF</name>
<feature type="transmembrane region" description="Helical" evidence="1">
    <location>
        <begin position="79"/>
        <end position="99"/>
    </location>
</feature>
<sequence length="131" mass="14653">MDKAWSHTKNLDLQLQRSKALSGESDNSGLIALVSHLGHGRPLGLRRTGALLQGGGAAAAAILFLQWEGKFKVREKKQYGVLFLLFNMHSVFRLFQFHFWSLICFFPSAEALNLFVGCVLAFWLGNTTQLE</sequence>
<feature type="transmembrane region" description="Helical" evidence="1">
    <location>
        <begin position="105"/>
        <end position="125"/>
    </location>
</feature>
<protein>
    <submittedName>
        <fullName evidence="2">Avirulence induced gene family protein</fullName>
    </submittedName>
</protein>
<organism evidence="2 3">
    <name type="scientific">Striga asiatica</name>
    <name type="common">Asiatic witchweed</name>
    <name type="synonym">Buchnera asiatica</name>
    <dbReference type="NCBI Taxonomy" id="4170"/>
    <lineage>
        <taxon>Eukaryota</taxon>
        <taxon>Viridiplantae</taxon>
        <taxon>Streptophyta</taxon>
        <taxon>Embryophyta</taxon>
        <taxon>Tracheophyta</taxon>
        <taxon>Spermatophyta</taxon>
        <taxon>Magnoliopsida</taxon>
        <taxon>eudicotyledons</taxon>
        <taxon>Gunneridae</taxon>
        <taxon>Pentapetalae</taxon>
        <taxon>asterids</taxon>
        <taxon>lamiids</taxon>
        <taxon>Lamiales</taxon>
        <taxon>Orobanchaceae</taxon>
        <taxon>Buchnereae</taxon>
        <taxon>Striga</taxon>
    </lineage>
</organism>